<dbReference type="Gene3D" id="3.30.40.10">
    <property type="entry name" value="Zinc/RING finger domain, C3HC4 (zinc finger)"/>
    <property type="match status" value="1"/>
</dbReference>
<feature type="compositionally biased region" description="Polar residues" evidence="3">
    <location>
        <begin position="1361"/>
        <end position="1378"/>
    </location>
</feature>
<evidence type="ECO:0000256" key="2">
    <source>
        <dbReference type="PROSITE-ProRule" id="PRU00175"/>
    </source>
</evidence>
<evidence type="ECO:0000256" key="1">
    <source>
        <dbReference type="ARBA" id="ARBA00023054"/>
    </source>
</evidence>
<dbReference type="EMBL" id="CAMXCT010000469">
    <property type="protein sequence ID" value="CAI3979239.1"/>
    <property type="molecule type" value="Genomic_DNA"/>
</dbReference>
<feature type="region of interest" description="Disordered" evidence="3">
    <location>
        <begin position="2471"/>
        <end position="2556"/>
    </location>
</feature>
<keyword evidence="7" id="KW-1185">Reference proteome</keyword>
<dbReference type="PANTHER" id="PTHR32083">
    <property type="entry name" value="CILIA AND FLAGELLA-ASSOCIATED PROTEIN 58-RELATED"/>
    <property type="match status" value="1"/>
</dbReference>
<feature type="compositionally biased region" description="Low complexity" evidence="3">
    <location>
        <begin position="2524"/>
        <end position="2542"/>
    </location>
</feature>
<evidence type="ECO:0000313" key="5">
    <source>
        <dbReference type="EMBL" id="CAI3979239.1"/>
    </source>
</evidence>
<feature type="region of interest" description="Disordered" evidence="3">
    <location>
        <begin position="1006"/>
        <end position="1045"/>
    </location>
</feature>
<feature type="region of interest" description="Disordered" evidence="3">
    <location>
        <begin position="3023"/>
        <end position="3065"/>
    </location>
</feature>
<feature type="compositionally biased region" description="Basic residues" evidence="3">
    <location>
        <begin position="2472"/>
        <end position="2482"/>
    </location>
</feature>
<reference evidence="6" key="2">
    <citation type="submission" date="2024-04" db="EMBL/GenBank/DDBJ databases">
        <authorList>
            <person name="Chen Y."/>
            <person name="Shah S."/>
            <person name="Dougan E. K."/>
            <person name="Thang M."/>
            <person name="Chan C."/>
        </authorList>
    </citation>
    <scope>NUCLEOTIDE SEQUENCE [LARGE SCALE GENOMIC DNA]</scope>
</reference>
<dbReference type="EMBL" id="CAMXCT020000469">
    <property type="protein sequence ID" value="CAL1132614.1"/>
    <property type="molecule type" value="Genomic_DNA"/>
</dbReference>
<dbReference type="Proteomes" id="UP001152797">
    <property type="component" value="Unassembled WGS sequence"/>
</dbReference>
<feature type="compositionally biased region" description="Polar residues" evidence="3">
    <location>
        <begin position="1580"/>
        <end position="1589"/>
    </location>
</feature>
<dbReference type="InterPro" id="IPR001841">
    <property type="entry name" value="Znf_RING"/>
</dbReference>
<feature type="compositionally biased region" description="Low complexity" evidence="3">
    <location>
        <begin position="1386"/>
        <end position="1401"/>
    </location>
</feature>
<keyword evidence="2" id="KW-0862">Zinc</keyword>
<dbReference type="CDD" id="cd16448">
    <property type="entry name" value="RING-H2"/>
    <property type="match status" value="1"/>
</dbReference>
<feature type="compositionally biased region" description="Basic and acidic residues" evidence="3">
    <location>
        <begin position="1469"/>
        <end position="1482"/>
    </location>
</feature>
<comment type="caution">
    <text evidence="5">The sequence shown here is derived from an EMBL/GenBank/DDBJ whole genome shotgun (WGS) entry which is preliminary data.</text>
</comment>
<feature type="region of interest" description="Disordered" evidence="3">
    <location>
        <begin position="1715"/>
        <end position="1741"/>
    </location>
</feature>
<evidence type="ECO:0000313" key="7">
    <source>
        <dbReference type="Proteomes" id="UP001152797"/>
    </source>
</evidence>
<dbReference type="GO" id="GO:0008270">
    <property type="term" value="F:zinc ion binding"/>
    <property type="evidence" value="ECO:0007669"/>
    <property type="project" value="UniProtKB-KW"/>
</dbReference>
<feature type="compositionally biased region" description="Acidic residues" evidence="3">
    <location>
        <begin position="2501"/>
        <end position="2514"/>
    </location>
</feature>
<proteinExistence type="predicted"/>
<keyword evidence="1" id="KW-0175">Coiled coil</keyword>
<feature type="region of interest" description="Disordered" evidence="3">
    <location>
        <begin position="748"/>
        <end position="770"/>
    </location>
</feature>
<evidence type="ECO:0000313" key="6">
    <source>
        <dbReference type="EMBL" id="CAL1132614.1"/>
    </source>
</evidence>
<keyword evidence="2" id="KW-0479">Metal-binding</keyword>
<feature type="compositionally biased region" description="Basic and acidic residues" evidence="3">
    <location>
        <begin position="1491"/>
        <end position="1505"/>
    </location>
</feature>
<feature type="compositionally biased region" description="Basic residues" evidence="3">
    <location>
        <begin position="1511"/>
        <end position="1523"/>
    </location>
</feature>
<feature type="compositionally biased region" description="Basic and acidic residues" evidence="3">
    <location>
        <begin position="213"/>
        <end position="232"/>
    </location>
</feature>
<feature type="compositionally biased region" description="Polar residues" evidence="3">
    <location>
        <begin position="1409"/>
        <end position="1421"/>
    </location>
</feature>
<organism evidence="5">
    <name type="scientific">Cladocopium goreaui</name>
    <dbReference type="NCBI Taxonomy" id="2562237"/>
    <lineage>
        <taxon>Eukaryota</taxon>
        <taxon>Sar</taxon>
        <taxon>Alveolata</taxon>
        <taxon>Dinophyceae</taxon>
        <taxon>Suessiales</taxon>
        <taxon>Symbiodiniaceae</taxon>
        <taxon>Cladocopium</taxon>
    </lineage>
</organism>
<dbReference type="Pfam" id="PF13639">
    <property type="entry name" value="zf-RING_2"/>
    <property type="match status" value="1"/>
</dbReference>
<feature type="region of interest" description="Disordered" evidence="3">
    <location>
        <begin position="836"/>
        <end position="925"/>
    </location>
</feature>
<feature type="region of interest" description="Disordered" evidence="3">
    <location>
        <begin position="2388"/>
        <end position="2409"/>
    </location>
</feature>
<feature type="region of interest" description="Disordered" evidence="3">
    <location>
        <begin position="613"/>
        <end position="671"/>
    </location>
</feature>
<protein>
    <recommendedName>
        <fullName evidence="4">RING-type domain-containing protein</fullName>
    </recommendedName>
</protein>
<reference evidence="5" key="1">
    <citation type="submission" date="2022-10" db="EMBL/GenBank/DDBJ databases">
        <authorList>
            <person name="Chen Y."/>
            <person name="Dougan E. K."/>
            <person name="Chan C."/>
            <person name="Rhodes N."/>
            <person name="Thang M."/>
        </authorList>
    </citation>
    <scope>NUCLEOTIDE SEQUENCE</scope>
</reference>
<dbReference type="InterPro" id="IPR013083">
    <property type="entry name" value="Znf_RING/FYVE/PHD"/>
</dbReference>
<feature type="compositionally biased region" description="Polar residues" evidence="3">
    <location>
        <begin position="3030"/>
        <end position="3046"/>
    </location>
</feature>
<dbReference type="SUPFAM" id="SSF57850">
    <property type="entry name" value="RING/U-box"/>
    <property type="match status" value="1"/>
</dbReference>
<feature type="region of interest" description="Disordered" evidence="3">
    <location>
        <begin position="187"/>
        <end position="245"/>
    </location>
</feature>
<feature type="compositionally biased region" description="Acidic residues" evidence="3">
    <location>
        <begin position="2394"/>
        <end position="2405"/>
    </location>
</feature>
<feature type="compositionally biased region" description="Polar residues" evidence="3">
    <location>
        <begin position="613"/>
        <end position="622"/>
    </location>
</feature>
<dbReference type="PROSITE" id="PS50089">
    <property type="entry name" value="ZF_RING_2"/>
    <property type="match status" value="1"/>
</dbReference>
<gene>
    <name evidence="5" type="ORF">C1SCF055_LOCUS7208</name>
</gene>
<feature type="compositionally biased region" description="Basic and acidic residues" evidence="3">
    <location>
        <begin position="1008"/>
        <end position="1023"/>
    </location>
</feature>
<name>A0A9P1BTL5_9DINO</name>
<dbReference type="GO" id="GO:0005856">
    <property type="term" value="C:cytoskeleton"/>
    <property type="evidence" value="ECO:0007669"/>
    <property type="project" value="TreeGrafter"/>
</dbReference>
<sequence length="3732" mass="411208">MESCYDLVEHLPAEFTRDVELMPFHCATVPKAICGELMKILDPLGEELKHLKRVRPSCDELAVLLGEVLPDKVLQFLQVRQITPEMVQVPRFCPLTAEQMESFSRHWPVKKLVPSFQPLKLTQELKDHFGHLLGLARAETTGAACVVCDSAGRVLATATTTASASAALQHPAMVAIERVAEEARKRYAQGKRSRDEEDYLNIDPATEAMSKSEGPKDGATDENARNEMEPGKPSDPSGHPGSDYGILRSSAFEALEKDFQEVLQELIGDKSLEHFRLEYEKLHRALKKSHDSEKRLIKKCRELNQVQTALNLSKEDQATISNLKKEIERAWKMVEGSFASPDALDDDVMNGSDVSPICDNATVPKVYERQLMPLPKLKWISGPVSRHRVHTIVMLTVTLTVLTTLGMMWQPGAAQGGTARLPPRWEPGSNTSFRAWTQDLMLWSISSDAEPHQQCALVISQLGGAAREVARTMSPAEVMNGGVVNGQHLDPLSYLIHGLSSRFGPLDDEVRLRSAQDLLSFSRRTGESTDTVLSRFDIVRQRARADGGGATVSTETAALILLRAAGANHTQFQQLTQPFGYRLPSTEQEFLHMTSAIRRLGHIVESHRDNIASTLRGNQGSNHYWAGASPSDETGPNQEDGQEADGADAGGNWSYLTNNGESDTDSATSSDNNSLMDISGLNGMSSFQVDEYLFGRYQHAKKRWRRFTGKPVRALRRVLRRKGKGKGSKGGLGHAYVNINETLQQSSFYKGKGKGGKSSGKGFGRRLNPKGRDGEVLKCSICQSQYHLRARCPQRSDASQPAAAATSSVGQIHHTSQANQASRSMYVHFAAFQAQPGSEQSWSRIGTPREDGGNQEGQQQSQEGVSTPNAANARPGDRTPEVYHMTPDPLQENDPWRTWMTAERPQGSASNPIQPAPSHWQGPAASTLDPGISVPAWHVPDVRSFLEVSGLSTTRPMVGSGTEQMVLPPVPTAYTAATQALQAMVEPALSGGAVASEAAGLFTQVHAGRQERRRESRSHREQQEEQQEPEPQAAQTRESRPRGDGGLEVYQDTCTICLNRFAAEDHCCRLQCRHVFHCVCVGEYLQHNAPIGEGDIRLVCPNCREDTQVDRSWVQPTFNLHAQPTVEEQLNEAVQTPVPSEASAVSVEEYVTPDNIRSYPWWPIPETNPPTPADATESSHGYHSTVRCDDGQLGLLVDPGSYGNLAGSGWVEEVEKTLQSQGKTASRETRSAPLRVGGVGKGSQNCREDVVIPLAIPRSDGTVKGGTYSAPVIEGSNAPALLGLKSLTQHRAVLDLVSNQLHLLGPGESRFELAEETETFNLTRAATGHLLLPFQEFSRLASGSQGVRHLFSEEGIHESGYMTTVKTEQCKQEPTNTPEDADRASEPAAASPVEPSIAVASDAPEENQEGQSRAAGSQAPTSPADEPAPEAGETVTPVPAAEAEEAKSSSPEVTAANEAVPPVSVEATAEPKAEPASRHTGDFKNLTLDEIADREGYPEEKELTRDPSGARSRRGRRRRRKRRCEAEEEEDPAGSPDEEGRGRRRKRSPVSPGAVPRETKRWASQGSQTSHEEGVERAPSSATDQTSAYDTDRGSVVLTPRREGPIDKSYVALPSEMITPKSGSASSSARPAEVAKACESVAAQLPKERGAGKSSPPLPPPPRRLVTREDDGQEYEVPPPEPKNPPTAKTGAAGARPLQRGTDAEIAKAEAHLREVMANPSATRTAKRKARREVRQARGEPPPKELRLLSISNFDAHACAFEGMDCRVTRVRPVELTRGGFDSILEFIKTDRYDMVWVDLAHPKRFVGATNLSRVMQRLRVLVTASQRYDVPLVIASSHSSAWEHSSVQSLVDVCGLKLSTHRWCTFGLKTTGGNPSAVVHRCASTFEWQSTPCQCPADAEHVHDLALRDPCCTAQRRHTYEAEAAANLLESAWICESVSGKSADSTVSMEGTVVGSDSQQIACQSAHPAQHVEHNATSSDSSRARDPAPESSVFKSLTLPAQSTVSKTPHNFCATFFQCRCCELLVPSETAWCNTCEAPVENEQAHLIQVGCYPTEQRLAAKQHAKDGILPKRKKKQVEQHFDDCGEDLTPICDKDPKLSMFTDGYSSDEEDNIGHKILSSWVTHGFQCSESDLPPSTHPGMVIAVDFEEAYPILINRPYGVEIVEFCGGLGLTTQMAVKRQLSTGHNFELLTGCDLTDTSTQRKVLSYLSIAKPLVIVMAPRCDPFGPLGRWNRVIHPEGWDRSYQESAPLAEFCGRAALHQISEERHFLCEQPQSSTLFQEEPWPRVLQHKGTVKVVFHQCRVKQYINGQLCKKATELVASTRTLLEPFEGLVCTGDHPHAVLTGGQASKAQKWSRDMCDRIAFGIQQLAASTKERPVQAMPSVAVGGGDEAQEDPEPEEAGNEPWRKCKGCRWRLPKYDPQHSRVAGECKHPDTEPVTFDCPACKARKPRDHASHTYDDKCRHAVTAARKKVPKRSRARVPASDEPTSGLRARGMGDADEQAAEEQLEDAPEARPEEAGGVRPAVEAAAEPASAEGNELQLVPADRAGRGPDQIQRVRRSYREGEAQTPDPSDWTSFDISASLRGLRLSNEAGQRRIIRKLHLRWWHASSHRMIQLLKSAGLPQSILDIVPEVVDTCRICRLWQKPSSDNIAVNRVVTGFNLEVEGDLIFITHQGASPPVLHLVDRGHVRICDRRTQVLRDTVHKISSQLSEEGISLPLSRVLAEATYAGNALTSIRGVSPYTAVLGRVPPLLPDALSVTDDTEAHVTAQHTHRLREIAIQCIAEASAQDRLKRASHTLTKPAGEEFEYRLGEQVEYYRPPMSKDVSGWRGPATICDLSRLEHGRVGIRTRSDNVLTCRLQDVRRCLAYMVDMESPLSSTAGQAQQVLQEFVDNMKAGPENTMLLGNIPSNTGWRMSKVTERHQMVYQAAVVVAELIFQLQNLAAVRIGKGVRTLSKKSEYAASMTVFWTAAGTRSLEFLNSEDTSVSFVAMLGQNWTNVRFVQYLTVTAEDDFQNSIKEDEVMSDVSSTSNQATGPSTHDNASVGGPLSTIPEGSNEEEAHVTIQELEKAFGIPADHPNVNYLAEAFVAISAEEEDTVPPVFTTLEEISGPALTRSLKAMEEVAIPSWQEVAYVTEDDSFLSSNALLEQLQQVTNELPMLEDQDEYGAYAALEAYYPECKYLEGLDRLPNCDEHVELRFYEAHTRKVVIDRNDDLLTERETLEHSTEVLQAMLDELNTWNGFRCFKRIKKSETKCIIDTKWVLKWKLKGGVRHIRARLCLRGFKESGCDNDTNHSATASRLSQRLLVSETVLRSWVLASTDIPKAFLQGVSYQELADTTNKPLRDLRKVTAAFGLRSSFLDPEFELLYDEGGTLQLVVIKHVDDLKIAGPKELIARFVDHVARAFGKLVIEYNTFTFCGVRHTQEKDIVLDQAKFIAAIKEMAVPEAYAKTDEPLPEHLQKQFLSLLMTVAYALLTRMDAAVYVTALQRECQKPKPIHVRRLNLLLRWMQKNPRGLRYRPMDKYPDSLVQFSDSGFKARSEDGLSVRGLVSMRMHSSELTSPTKAACHVLEFVSKAQRHVTRSTFSSELFAATDAIDMGLLTRLALHELQYGPMNDNLAKGILEGFTKSEIQLHAVLDAKSVTSAVTAPILKTPAEPALLVHVRWVRHLLQSKVLQGLRWTDTRSMIADGLTKGSIDRSALEAVMSGWLEIEYALENEALQLLGQPT</sequence>
<keyword evidence="2" id="KW-0863">Zinc-finger</keyword>
<dbReference type="OrthoDB" id="447436at2759"/>
<feature type="domain" description="RING-type" evidence="4">
    <location>
        <begin position="1054"/>
        <end position="1104"/>
    </location>
</feature>
<evidence type="ECO:0000256" key="3">
    <source>
        <dbReference type="SAM" id="MobiDB-lite"/>
    </source>
</evidence>
<feature type="region of interest" description="Disordered" evidence="3">
    <location>
        <begin position="1359"/>
        <end position="1699"/>
    </location>
</feature>
<dbReference type="PANTHER" id="PTHR32083:SF0">
    <property type="entry name" value="CILIA AND FLAGELLA-ASSOCIATED PROTEIN 58"/>
    <property type="match status" value="1"/>
</dbReference>
<accession>A0A9P1BTL5</accession>
<feature type="region of interest" description="Disordered" evidence="3">
    <location>
        <begin position="1968"/>
        <end position="1995"/>
    </location>
</feature>
<evidence type="ECO:0000259" key="4">
    <source>
        <dbReference type="PROSITE" id="PS50089"/>
    </source>
</evidence>
<dbReference type="EMBL" id="CAMXCT030000469">
    <property type="protein sequence ID" value="CAL4766551.1"/>
    <property type="molecule type" value="Genomic_DNA"/>
</dbReference>